<feature type="region of interest" description="Disordered" evidence="1">
    <location>
        <begin position="146"/>
        <end position="171"/>
    </location>
</feature>
<accession>A0ABT0GL58</accession>
<reference evidence="3" key="1">
    <citation type="submission" date="2022-04" db="EMBL/GenBank/DDBJ databases">
        <title>Lysobacter sp. CAU 1642 isolated from sea sand.</title>
        <authorList>
            <person name="Kim W."/>
        </authorList>
    </citation>
    <scope>NUCLEOTIDE SEQUENCE</scope>
    <source>
        <strain evidence="3">CAU 1642</strain>
    </source>
</reference>
<gene>
    <name evidence="3" type="ORF">M0G41_13915</name>
</gene>
<dbReference type="RefSeq" id="WP_248210386.1">
    <property type="nucleotide sequence ID" value="NZ_JALNMH010000011.1"/>
</dbReference>
<evidence type="ECO:0000256" key="1">
    <source>
        <dbReference type="SAM" id="MobiDB-lite"/>
    </source>
</evidence>
<evidence type="ECO:0000256" key="2">
    <source>
        <dbReference type="SAM" id="SignalP"/>
    </source>
</evidence>
<sequence>MGSRLAAMVGLAVALLAAPAARAAWPAGCEDLSGEPINFNVDWQTDIKPIINESISAEGRCTSCHNMGQMDGNLDLTDQGIDAVHKIVGIYVLPGDPQGSVLFQKVNCDSPPSGGTRMPASAPGFAGVPLSFAQQALIYDWIAQGAPGKDPNEASEPPKDFLFRDGVESLR</sequence>
<protein>
    <recommendedName>
        <fullName evidence="5">Cytochrome c domain-containing protein</fullName>
    </recommendedName>
</protein>
<keyword evidence="4" id="KW-1185">Reference proteome</keyword>
<dbReference type="EMBL" id="JALNMH010000011">
    <property type="protein sequence ID" value="MCK7594765.1"/>
    <property type="molecule type" value="Genomic_DNA"/>
</dbReference>
<organism evidence="3 4">
    <name type="scientific">Pseudomarimonas salicorniae</name>
    <dbReference type="NCBI Taxonomy" id="2933270"/>
    <lineage>
        <taxon>Bacteria</taxon>
        <taxon>Pseudomonadati</taxon>
        <taxon>Pseudomonadota</taxon>
        <taxon>Gammaproteobacteria</taxon>
        <taxon>Lysobacterales</taxon>
        <taxon>Lysobacteraceae</taxon>
        <taxon>Pseudomarimonas</taxon>
    </lineage>
</organism>
<proteinExistence type="predicted"/>
<evidence type="ECO:0008006" key="5">
    <source>
        <dbReference type="Google" id="ProtNLM"/>
    </source>
</evidence>
<evidence type="ECO:0000313" key="4">
    <source>
        <dbReference type="Proteomes" id="UP001431449"/>
    </source>
</evidence>
<feature type="compositionally biased region" description="Basic and acidic residues" evidence="1">
    <location>
        <begin position="150"/>
        <end position="171"/>
    </location>
</feature>
<comment type="caution">
    <text evidence="3">The sequence shown here is derived from an EMBL/GenBank/DDBJ whole genome shotgun (WGS) entry which is preliminary data.</text>
</comment>
<name>A0ABT0GL58_9GAMM</name>
<feature type="signal peptide" evidence="2">
    <location>
        <begin position="1"/>
        <end position="23"/>
    </location>
</feature>
<dbReference type="Proteomes" id="UP001431449">
    <property type="component" value="Unassembled WGS sequence"/>
</dbReference>
<feature type="chain" id="PRO_5045601913" description="Cytochrome c domain-containing protein" evidence="2">
    <location>
        <begin position="24"/>
        <end position="171"/>
    </location>
</feature>
<evidence type="ECO:0000313" key="3">
    <source>
        <dbReference type="EMBL" id="MCK7594765.1"/>
    </source>
</evidence>
<keyword evidence="2" id="KW-0732">Signal</keyword>